<accession>A0ABQ4I2E0</accession>
<dbReference type="EMBL" id="BOOZ01000042">
    <property type="protein sequence ID" value="GIJ12045.1"/>
    <property type="molecule type" value="Genomic_DNA"/>
</dbReference>
<gene>
    <name evidence="2" type="ORF">Van01_52590</name>
</gene>
<sequence length="115" mass="11954">MVTEPPHANGFCHQHSLNHPRRASGTPDGVSSNTVNVVGQGTRQAATWADCRQPRYEEIDPNQGSRVPIGGPPTPLPSTPAPATTSPVNPPPTVSADSPPTVAVNPPPTMPTDPN</sequence>
<keyword evidence="3" id="KW-1185">Reference proteome</keyword>
<reference evidence="2 3" key="1">
    <citation type="submission" date="2021-01" db="EMBL/GenBank/DDBJ databases">
        <title>Whole genome shotgun sequence of Verrucosispora andamanensis NBRC 109075.</title>
        <authorList>
            <person name="Komaki H."/>
            <person name="Tamura T."/>
        </authorList>
    </citation>
    <scope>NUCLEOTIDE SEQUENCE [LARGE SCALE GENOMIC DNA]</scope>
    <source>
        <strain evidence="2 3">NBRC 109075</strain>
    </source>
</reference>
<feature type="compositionally biased region" description="Pro residues" evidence="1">
    <location>
        <begin position="105"/>
        <end position="115"/>
    </location>
</feature>
<feature type="compositionally biased region" description="Pro residues" evidence="1">
    <location>
        <begin position="70"/>
        <end position="80"/>
    </location>
</feature>
<dbReference type="Proteomes" id="UP000647017">
    <property type="component" value="Unassembled WGS sequence"/>
</dbReference>
<name>A0ABQ4I2E0_9ACTN</name>
<protein>
    <submittedName>
        <fullName evidence="2">Uncharacterized protein</fullName>
    </submittedName>
</protein>
<proteinExistence type="predicted"/>
<comment type="caution">
    <text evidence="2">The sequence shown here is derived from an EMBL/GenBank/DDBJ whole genome shotgun (WGS) entry which is preliminary data.</text>
</comment>
<feature type="compositionally biased region" description="Polar residues" evidence="1">
    <location>
        <begin position="29"/>
        <end position="45"/>
    </location>
</feature>
<feature type="region of interest" description="Disordered" evidence="1">
    <location>
        <begin position="1"/>
        <end position="115"/>
    </location>
</feature>
<evidence type="ECO:0000256" key="1">
    <source>
        <dbReference type="SAM" id="MobiDB-lite"/>
    </source>
</evidence>
<evidence type="ECO:0000313" key="3">
    <source>
        <dbReference type="Proteomes" id="UP000647017"/>
    </source>
</evidence>
<evidence type="ECO:0000313" key="2">
    <source>
        <dbReference type="EMBL" id="GIJ12045.1"/>
    </source>
</evidence>
<organism evidence="2 3">
    <name type="scientific">Micromonospora andamanensis</name>
    <dbReference type="NCBI Taxonomy" id="1287068"/>
    <lineage>
        <taxon>Bacteria</taxon>
        <taxon>Bacillati</taxon>
        <taxon>Actinomycetota</taxon>
        <taxon>Actinomycetes</taxon>
        <taxon>Micromonosporales</taxon>
        <taxon>Micromonosporaceae</taxon>
        <taxon>Micromonospora</taxon>
    </lineage>
</organism>